<dbReference type="EMBL" id="LVEP01000036">
    <property type="protein sequence ID" value="OCB74794.1"/>
    <property type="molecule type" value="Genomic_DNA"/>
</dbReference>
<dbReference type="RefSeq" id="WP_066335492.1">
    <property type="nucleotide sequence ID" value="NZ_LVEP01000036.1"/>
</dbReference>
<evidence type="ECO:0000256" key="1">
    <source>
        <dbReference type="ARBA" id="ARBA00022729"/>
    </source>
</evidence>
<comment type="caution">
    <text evidence="6">The sequence shown here is derived from an EMBL/GenBank/DDBJ whole genome shotgun (WGS) entry which is preliminary data.</text>
</comment>
<dbReference type="SUPFAM" id="SSF141072">
    <property type="entry name" value="CalX-like"/>
    <property type="match status" value="1"/>
</dbReference>
<sequence>MKKEVFCKNYYKLGFDSFLYAVVLMLLFSLKGYSQCSVPVGCATTDLSNFGSNSNTNAATIEYDNYISSFHSSLVRSTTGLKVWGEKMANDGVTAVLSPLSINATNFPALGTSIPLKGALGSSFNGNIQGIVLSTDGLYAWGVGGIVLDASITSSSTFQKITIGGNATGLPIGITPADIKMLFATSRTLALTTCSGAVWVLSQDDTARGMGDSYLGSTGNATTWYRVTTTAVGNPYLTNVVACRGSAGNLMALRSDGSVYVWGRNVYLGDNTAAVYVQSRATQMVLPVGVAPKMIGSTNATTDSGATFYVLATDGKLFALGRNTNHQLGNWSATESFTWVRPRYNSSAGPFMDNILWISPQEHDESFPAINVINANYNLFAFGSNKENMIGGPTLYTDPVIPNGLTTADLILSVETGGHTSMVVKQCNAKFGYVGHRINGSMADGTTNDAYEPAYTFNTAALEICGVESGLTIQPKIPGINGSYSNYCSVPSIELETTPAGGTLSLVSGPATLAANTLSFTGAGSVTVKYVVASLCNGTNEVLKTFTVVPNSLAATPSTTPTLCINTALTSITHSTTGVTGIGTATGLPTGVTASFASNTITISGTPTASGVFNYSIPLIGDCGTATATGTITVTANNTVTTPSTTPTLCINTALTSITHSTTGATGIGTATGLPTGITASFASNTITISGTPTAAGVFNYSIPLTGGCGAIVATGTITVTANNTVTTPSTTPTLCINTALTSITHSTTGATGIGTATGLPTGVTASFASNTITISGTPTAAGVFNYSIPLTGGCGAIVATGTITVTANNTVTTPSTTPTLCINTALTSITHSTTGATGIGTATGLPTGVTASFASNTITISGTPTAAGVFNYSIPLTGGCGAIVATGTITVTALPTLSIDDVTVSEANVNANFTVSLNNAVSCPVSFVVSTINGTATSPIDFTAINNVTYIIPPGDTFIQVSVPILSDNVLEGDEDYIVNISSATNATILDSDGKGIINENPSSNATVSIVKTTDGVEPATDGLFTVSLNNPVSTPTTVTYTVSGTATA</sequence>
<dbReference type="InterPro" id="IPR038081">
    <property type="entry name" value="CalX-like_sf"/>
</dbReference>
<dbReference type="Gene3D" id="2.130.10.30">
    <property type="entry name" value="Regulator of chromosome condensation 1/beta-lactamase-inhibitor protein II"/>
    <property type="match status" value="1"/>
</dbReference>
<evidence type="ECO:0000259" key="5">
    <source>
        <dbReference type="SMART" id="SM00237"/>
    </source>
</evidence>
<organism evidence="6 7">
    <name type="scientific">Flavobacterium crassostreae</name>
    <dbReference type="NCBI Taxonomy" id="1763534"/>
    <lineage>
        <taxon>Bacteria</taxon>
        <taxon>Pseudomonadati</taxon>
        <taxon>Bacteroidota</taxon>
        <taxon>Flavobacteriia</taxon>
        <taxon>Flavobacteriales</taxon>
        <taxon>Flavobacteriaceae</taxon>
        <taxon>Flavobacterium</taxon>
    </lineage>
</organism>
<dbReference type="Proteomes" id="UP000093510">
    <property type="component" value="Unassembled WGS sequence"/>
</dbReference>
<keyword evidence="4" id="KW-1133">Transmembrane helix</keyword>
<feature type="domain" description="Calx-beta" evidence="5">
    <location>
        <begin position="886"/>
        <end position="983"/>
    </location>
</feature>
<dbReference type="Pfam" id="PF03160">
    <property type="entry name" value="Calx-beta"/>
    <property type="match status" value="1"/>
</dbReference>
<evidence type="ECO:0000256" key="3">
    <source>
        <dbReference type="ARBA" id="ARBA00022837"/>
    </source>
</evidence>
<accession>A0A1B9DYM9</accession>
<dbReference type="STRING" id="1763534.GCA_001831475_02219"/>
<dbReference type="InterPro" id="IPR003644">
    <property type="entry name" value="Calx_beta"/>
</dbReference>
<feature type="transmembrane region" description="Helical" evidence="4">
    <location>
        <begin position="12"/>
        <end position="30"/>
    </location>
</feature>
<keyword evidence="4" id="KW-0812">Transmembrane</keyword>
<proteinExistence type="predicted"/>
<protein>
    <recommendedName>
        <fullName evidence="5">Calx-beta domain-containing protein</fullName>
    </recommendedName>
</protein>
<evidence type="ECO:0000256" key="2">
    <source>
        <dbReference type="ARBA" id="ARBA00022737"/>
    </source>
</evidence>
<keyword evidence="2" id="KW-0677">Repeat</keyword>
<dbReference type="GO" id="GO:0007154">
    <property type="term" value="P:cell communication"/>
    <property type="evidence" value="ECO:0007669"/>
    <property type="project" value="InterPro"/>
</dbReference>
<keyword evidence="4" id="KW-0472">Membrane</keyword>
<dbReference type="AlphaFoldDB" id="A0A1B9DYM9"/>
<keyword evidence="7" id="KW-1185">Reference proteome</keyword>
<dbReference type="SUPFAM" id="SSF50985">
    <property type="entry name" value="RCC1/BLIP-II"/>
    <property type="match status" value="1"/>
</dbReference>
<gene>
    <name evidence="6" type="ORF">LPBF_09250</name>
</gene>
<keyword evidence="3" id="KW-0106">Calcium</keyword>
<dbReference type="InterPro" id="IPR009091">
    <property type="entry name" value="RCC1/BLIP-II"/>
</dbReference>
<keyword evidence="1" id="KW-0732">Signal</keyword>
<reference evidence="6 7" key="1">
    <citation type="submission" date="2016-03" db="EMBL/GenBank/DDBJ databases">
        <authorList>
            <person name="Ploux O."/>
        </authorList>
    </citation>
    <scope>NUCLEOTIDE SEQUENCE [LARGE SCALE GENOMIC DNA]</scope>
    <source>
        <strain evidence="6 7">LPB0076</strain>
    </source>
</reference>
<name>A0A1B9DYM9_9FLAO</name>
<evidence type="ECO:0000256" key="4">
    <source>
        <dbReference type="SAM" id="Phobius"/>
    </source>
</evidence>
<evidence type="ECO:0000313" key="7">
    <source>
        <dbReference type="Proteomes" id="UP000093510"/>
    </source>
</evidence>
<feature type="non-terminal residue" evidence="6">
    <location>
        <position position="1050"/>
    </location>
</feature>
<dbReference type="SMART" id="SM00237">
    <property type="entry name" value="Calx_beta"/>
    <property type="match status" value="1"/>
</dbReference>
<dbReference type="GO" id="GO:0016020">
    <property type="term" value="C:membrane"/>
    <property type="evidence" value="ECO:0007669"/>
    <property type="project" value="InterPro"/>
</dbReference>
<evidence type="ECO:0000313" key="6">
    <source>
        <dbReference type="EMBL" id="OCB74794.1"/>
    </source>
</evidence>
<dbReference type="Gene3D" id="2.60.40.2030">
    <property type="match status" value="1"/>
</dbReference>